<comment type="similarity">
    <text evidence="1 2">Belongs to the metallophosphoesterase superfamily. YfcE family.</text>
</comment>
<dbReference type="EC" id="3.1.4.-" evidence="2"/>
<dbReference type="AlphaFoldDB" id="A0A084JCQ2"/>
<dbReference type="RefSeq" id="WP_035132249.1">
    <property type="nucleotide sequence ID" value="NZ_JPMD01000018.1"/>
</dbReference>
<evidence type="ECO:0000313" key="5">
    <source>
        <dbReference type="Proteomes" id="UP000028542"/>
    </source>
</evidence>
<evidence type="ECO:0000313" key="4">
    <source>
        <dbReference type="EMBL" id="KEZ86736.1"/>
    </source>
</evidence>
<dbReference type="InterPro" id="IPR041802">
    <property type="entry name" value="MPP_YfcE"/>
</dbReference>
<name>A0A084JCQ2_9CLOT</name>
<comment type="caution">
    <text evidence="4">The sequence shown here is derived from an EMBL/GenBank/DDBJ whole genome shotgun (WGS) entry which is preliminary data.</text>
</comment>
<dbReference type="InterPro" id="IPR024654">
    <property type="entry name" value="Calcineurin-like_PHP_lpxH"/>
</dbReference>
<keyword evidence="5" id="KW-1185">Reference proteome</keyword>
<feature type="domain" description="Calcineurin-like phosphoesterase" evidence="3">
    <location>
        <begin position="1"/>
        <end position="161"/>
    </location>
</feature>
<organism evidence="4 5">
    <name type="scientific">Clostridium sulfidigenes</name>
    <dbReference type="NCBI Taxonomy" id="318464"/>
    <lineage>
        <taxon>Bacteria</taxon>
        <taxon>Bacillati</taxon>
        <taxon>Bacillota</taxon>
        <taxon>Clostridia</taxon>
        <taxon>Eubacteriales</taxon>
        <taxon>Clostridiaceae</taxon>
        <taxon>Clostridium</taxon>
    </lineage>
</organism>
<sequence length="181" mass="20659">MRLVVISDIHGSSKYTKKAIEVFNREQGDYLLILGDILYHGPRNPLPEEYDPKEVAKILNEYRYKIIAVRGNCDSEVDQMLLDFPCMGDYSVVLYDNKRFFLTHGHIYNENNMPNISTEDIMLHGHTHVLGINKKDGISIINPGSISYPKENNPHSYGVVDGDVFYIKTLEGTIIQEIVLN</sequence>
<keyword evidence="2" id="KW-0479">Metal-binding</keyword>
<dbReference type="GO" id="GO:0016787">
    <property type="term" value="F:hydrolase activity"/>
    <property type="evidence" value="ECO:0007669"/>
    <property type="project" value="UniProtKB-UniRule"/>
</dbReference>
<dbReference type="STRING" id="318464.IO99_08465"/>
<comment type="cofactor">
    <cofactor evidence="2">
        <name>a divalent metal cation</name>
        <dbReference type="ChEBI" id="CHEBI:60240"/>
    </cofactor>
</comment>
<dbReference type="eggNOG" id="COG0622">
    <property type="taxonomic scope" value="Bacteria"/>
</dbReference>
<evidence type="ECO:0000256" key="2">
    <source>
        <dbReference type="RuleBase" id="RU362039"/>
    </source>
</evidence>
<dbReference type="InterPro" id="IPR000979">
    <property type="entry name" value="Phosphodiesterase_MJ0936/Vps29"/>
</dbReference>
<dbReference type="Gene3D" id="3.60.21.10">
    <property type="match status" value="1"/>
</dbReference>
<protein>
    <recommendedName>
        <fullName evidence="2">Phosphoesterase</fullName>
        <ecNumber evidence="2">3.1.4.-</ecNumber>
    </recommendedName>
</protein>
<evidence type="ECO:0000259" key="3">
    <source>
        <dbReference type="Pfam" id="PF12850"/>
    </source>
</evidence>
<dbReference type="EMBL" id="JPMD01000018">
    <property type="protein sequence ID" value="KEZ86736.1"/>
    <property type="molecule type" value="Genomic_DNA"/>
</dbReference>
<dbReference type="SUPFAM" id="SSF56300">
    <property type="entry name" value="Metallo-dependent phosphatases"/>
    <property type="match status" value="1"/>
</dbReference>
<gene>
    <name evidence="4" type="ORF">IO99_08465</name>
</gene>
<dbReference type="NCBIfam" id="TIGR00040">
    <property type="entry name" value="yfcE"/>
    <property type="match status" value="1"/>
</dbReference>
<proteinExistence type="inferred from homology"/>
<dbReference type="InterPro" id="IPR029052">
    <property type="entry name" value="Metallo-depent_PP-like"/>
</dbReference>
<dbReference type="NCBIfam" id="NF006988">
    <property type="entry name" value="PRK09453.1"/>
    <property type="match status" value="1"/>
</dbReference>
<dbReference type="GO" id="GO:0046872">
    <property type="term" value="F:metal ion binding"/>
    <property type="evidence" value="ECO:0007669"/>
    <property type="project" value="UniProtKB-KW"/>
</dbReference>
<dbReference type="CDD" id="cd00841">
    <property type="entry name" value="MPP_YfcE"/>
    <property type="match status" value="1"/>
</dbReference>
<dbReference type="Proteomes" id="UP000028542">
    <property type="component" value="Unassembled WGS sequence"/>
</dbReference>
<reference evidence="4 5" key="1">
    <citation type="submission" date="2014-07" db="EMBL/GenBank/DDBJ databases">
        <title>Draft genome of Clostridium sulfidigenes 113A isolated from sediments associated with methane hydrate from Krishna Godavari basin.</title>
        <authorList>
            <person name="Honkalas V.S."/>
            <person name="Dabir A.P."/>
            <person name="Arora P."/>
            <person name="Dhakephalkar P.K."/>
        </authorList>
    </citation>
    <scope>NUCLEOTIDE SEQUENCE [LARGE SCALE GENOMIC DNA]</scope>
    <source>
        <strain evidence="4 5">113A</strain>
    </source>
</reference>
<dbReference type="Pfam" id="PF12850">
    <property type="entry name" value="Metallophos_2"/>
    <property type="match status" value="1"/>
</dbReference>
<accession>A0A084JCQ2</accession>
<evidence type="ECO:0000256" key="1">
    <source>
        <dbReference type="ARBA" id="ARBA00008950"/>
    </source>
</evidence>
<dbReference type="PANTHER" id="PTHR11124">
    <property type="entry name" value="VACUOLAR SORTING PROTEIN VPS29"/>
    <property type="match status" value="1"/>
</dbReference>